<feature type="transmembrane region" description="Helical" evidence="10">
    <location>
        <begin position="115"/>
        <end position="135"/>
    </location>
</feature>
<dbReference type="PANTHER" id="PTHR21137">
    <property type="entry name" value="ODORANT RECEPTOR"/>
    <property type="match status" value="1"/>
</dbReference>
<sequence length="224" mass="26077">MSSERRWKDTFRVDFSAWASKPTREEVIILISKMIMAKECVVRTHLSQVNQTVYVQMSSLEQAQEVVERCRGKHGKKINGKLTSIINLIAFVQYYSTYLIIADCCLILATEELSSYSIVYVVSMMVFLTEAYLLCQAVEHLRNLKPRIAATLYGFDWMLQLRKTDERNDAEYRHTRRTFLLLTAHSGQMIHFSFAGIGEISMHSFWELLEKSYSMLTFLLQFAK</sequence>
<keyword evidence="5" id="KW-0552">Olfaction</keyword>
<keyword evidence="7 10" id="KW-0472">Membrane</keyword>
<dbReference type="Proteomes" id="UP000030765">
    <property type="component" value="Unassembled WGS sequence"/>
</dbReference>
<keyword evidence="9" id="KW-0807">Transducer</keyword>
<feature type="transmembrane region" description="Helical" evidence="10">
    <location>
        <begin position="85"/>
        <end position="109"/>
    </location>
</feature>
<evidence type="ECO:0000313" key="13">
    <source>
        <dbReference type="Proteomes" id="UP000030765"/>
    </source>
</evidence>
<dbReference type="EnsemblMetazoa" id="ASIC012998-RA">
    <property type="protein sequence ID" value="ASIC012998-PA"/>
    <property type="gene ID" value="ASIC012998"/>
</dbReference>
<evidence type="ECO:0000256" key="6">
    <source>
        <dbReference type="ARBA" id="ARBA00022989"/>
    </source>
</evidence>
<evidence type="ECO:0000256" key="9">
    <source>
        <dbReference type="ARBA" id="ARBA00023224"/>
    </source>
</evidence>
<dbReference type="OrthoDB" id="6758171at2759"/>
<dbReference type="EMBL" id="ATLV01020325">
    <property type="status" value="NOT_ANNOTATED_CDS"/>
    <property type="molecule type" value="Genomic_DNA"/>
</dbReference>
<dbReference type="InterPro" id="IPR004117">
    <property type="entry name" value="7tm6_olfct_rcpt"/>
</dbReference>
<accession>A0A084W4D6</accession>
<keyword evidence="2" id="KW-1003">Cell membrane</keyword>
<dbReference type="GO" id="GO:0005886">
    <property type="term" value="C:plasma membrane"/>
    <property type="evidence" value="ECO:0007669"/>
    <property type="project" value="UniProtKB-SubCell"/>
</dbReference>
<evidence type="ECO:0000313" key="11">
    <source>
        <dbReference type="EMBL" id="KFB45080.1"/>
    </source>
</evidence>
<dbReference type="EMBL" id="ATLV01020324">
    <property type="status" value="NOT_ANNOTATED_CDS"/>
    <property type="molecule type" value="Genomic_DNA"/>
</dbReference>
<protein>
    <submittedName>
        <fullName evidence="11">AGAP011989-PA-like protein</fullName>
    </submittedName>
</protein>
<evidence type="ECO:0000256" key="5">
    <source>
        <dbReference type="ARBA" id="ARBA00022725"/>
    </source>
</evidence>
<keyword evidence="6 10" id="KW-1133">Transmembrane helix</keyword>
<dbReference type="VEuPathDB" id="VectorBase:ASIS014758"/>
<evidence type="ECO:0000256" key="7">
    <source>
        <dbReference type="ARBA" id="ARBA00023136"/>
    </source>
</evidence>
<dbReference type="GO" id="GO:0004984">
    <property type="term" value="F:olfactory receptor activity"/>
    <property type="evidence" value="ECO:0007669"/>
    <property type="project" value="InterPro"/>
</dbReference>
<reference evidence="11 13" key="1">
    <citation type="journal article" date="2014" name="BMC Genomics">
        <title>Genome sequence of Anopheles sinensis provides insight into genetics basis of mosquito competence for malaria parasites.</title>
        <authorList>
            <person name="Zhou D."/>
            <person name="Zhang D."/>
            <person name="Ding G."/>
            <person name="Shi L."/>
            <person name="Hou Q."/>
            <person name="Ye Y."/>
            <person name="Xu Y."/>
            <person name="Zhou H."/>
            <person name="Xiong C."/>
            <person name="Li S."/>
            <person name="Yu J."/>
            <person name="Hong S."/>
            <person name="Yu X."/>
            <person name="Zou P."/>
            <person name="Chen C."/>
            <person name="Chang X."/>
            <person name="Wang W."/>
            <person name="Lv Y."/>
            <person name="Sun Y."/>
            <person name="Ma L."/>
            <person name="Shen B."/>
            <person name="Zhu C."/>
        </authorList>
    </citation>
    <scope>NUCLEOTIDE SEQUENCE [LARGE SCALE GENOMIC DNA]</scope>
</reference>
<gene>
    <name evidence="11" type="ORF">ZHAS_00012998</name>
</gene>
<dbReference type="GO" id="GO:0007165">
    <property type="term" value="P:signal transduction"/>
    <property type="evidence" value="ECO:0007669"/>
    <property type="project" value="UniProtKB-KW"/>
</dbReference>
<organism evidence="11">
    <name type="scientific">Anopheles sinensis</name>
    <name type="common">Mosquito</name>
    <dbReference type="NCBI Taxonomy" id="74873"/>
    <lineage>
        <taxon>Eukaryota</taxon>
        <taxon>Metazoa</taxon>
        <taxon>Ecdysozoa</taxon>
        <taxon>Arthropoda</taxon>
        <taxon>Hexapoda</taxon>
        <taxon>Insecta</taxon>
        <taxon>Pterygota</taxon>
        <taxon>Neoptera</taxon>
        <taxon>Endopterygota</taxon>
        <taxon>Diptera</taxon>
        <taxon>Nematocera</taxon>
        <taxon>Culicoidea</taxon>
        <taxon>Culicidae</taxon>
        <taxon>Anophelinae</taxon>
        <taxon>Anopheles</taxon>
    </lineage>
</organism>
<dbReference type="VEuPathDB" id="VectorBase:ASIC012998"/>
<reference evidence="12" key="2">
    <citation type="submission" date="2020-05" db="UniProtKB">
        <authorList>
            <consortium name="EnsemblMetazoa"/>
        </authorList>
    </citation>
    <scope>IDENTIFICATION</scope>
</reference>
<proteinExistence type="predicted"/>
<keyword evidence="3" id="KW-0716">Sensory transduction</keyword>
<dbReference type="AlphaFoldDB" id="A0A084W4D6"/>
<keyword evidence="4 10" id="KW-0812">Transmembrane</keyword>
<evidence type="ECO:0000256" key="3">
    <source>
        <dbReference type="ARBA" id="ARBA00022606"/>
    </source>
</evidence>
<comment type="subcellular location">
    <subcellularLocation>
        <location evidence="1">Cell membrane</location>
        <topology evidence="1">Multi-pass membrane protein</topology>
    </subcellularLocation>
</comment>
<evidence type="ECO:0000256" key="1">
    <source>
        <dbReference type="ARBA" id="ARBA00004651"/>
    </source>
</evidence>
<evidence type="ECO:0000256" key="4">
    <source>
        <dbReference type="ARBA" id="ARBA00022692"/>
    </source>
</evidence>
<evidence type="ECO:0000256" key="2">
    <source>
        <dbReference type="ARBA" id="ARBA00022475"/>
    </source>
</evidence>
<dbReference type="GO" id="GO:0005549">
    <property type="term" value="F:odorant binding"/>
    <property type="evidence" value="ECO:0007669"/>
    <property type="project" value="InterPro"/>
</dbReference>
<dbReference type="PANTHER" id="PTHR21137:SF35">
    <property type="entry name" value="ODORANT RECEPTOR 19A-RELATED"/>
    <property type="match status" value="1"/>
</dbReference>
<evidence type="ECO:0000256" key="8">
    <source>
        <dbReference type="ARBA" id="ARBA00023170"/>
    </source>
</evidence>
<keyword evidence="13" id="KW-1185">Reference proteome</keyword>
<evidence type="ECO:0000256" key="10">
    <source>
        <dbReference type="SAM" id="Phobius"/>
    </source>
</evidence>
<dbReference type="EMBL" id="KE525298">
    <property type="protein sequence ID" value="KFB45080.1"/>
    <property type="molecule type" value="Genomic_DNA"/>
</dbReference>
<keyword evidence="8" id="KW-0675">Receptor</keyword>
<evidence type="ECO:0000313" key="12">
    <source>
        <dbReference type="EnsemblMetazoa" id="ASIC012998-PA"/>
    </source>
</evidence>
<dbReference type="OMA" id="MIFKINI"/>
<name>A0A084W4D6_ANOSI</name>